<dbReference type="OrthoDB" id="5564966at2"/>
<dbReference type="AlphaFoldDB" id="A0A135HRQ3"/>
<keyword evidence="6" id="KW-1185">Reference proteome</keyword>
<dbReference type="InterPro" id="IPR006016">
    <property type="entry name" value="UspA"/>
</dbReference>
<dbReference type="Pfam" id="PF00582">
    <property type="entry name" value="Usp"/>
    <property type="match status" value="2"/>
</dbReference>
<sequence>MAFNGKPVLVATDLSARCDRAVDRAATLARYWRTRLKVVHVLEPGAKTKDNIKLAEEAVRAILPDPEADVDILLPVGRAPETIARTANETSSGIIVTGVARYNDITDYFLGTAVDYVIRNASVPVLVVKQRLRGPYRRLLVATDFSDCSRRALLVAAELFPEASVHLVHAYHVPYETWLNSERGRREIQEDVQRNLDDFLNHPSLPKDLRERINVKLDYGETAAVVAKALADTDAELIVLGTRGHNSLGHATLGSTAESLLSWVEPDTLMVGEPKPATSDRP</sequence>
<comment type="similarity">
    <text evidence="1">Belongs to the universal stress protein A family.</text>
</comment>
<evidence type="ECO:0000256" key="1">
    <source>
        <dbReference type="ARBA" id="ARBA00008791"/>
    </source>
</evidence>
<dbReference type="PANTHER" id="PTHR46268:SF27">
    <property type="entry name" value="UNIVERSAL STRESS PROTEIN RV2623"/>
    <property type="match status" value="1"/>
</dbReference>
<dbReference type="Proteomes" id="UP000070107">
    <property type="component" value="Unassembled WGS sequence"/>
</dbReference>
<dbReference type="EMBL" id="LNTU01000037">
    <property type="protein sequence ID" value="KXF75876.1"/>
    <property type="molecule type" value="Genomic_DNA"/>
</dbReference>
<dbReference type="Gene3D" id="3.40.50.620">
    <property type="entry name" value="HUPs"/>
    <property type="match status" value="2"/>
</dbReference>
<reference evidence="5 6" key="1">
    <citation type="submission" date="2015-11" db="EMBL/GenBank/DDBJ databases">
        <title>Draft genome sequence of Paramesorhizobium deserti A-3-E, a strain highly resistant to diverse beta-lactam antibiotics.</title>
        <authorList>
            <person name="Lv R."/>
            <person name="Yang X."/>
            <person name="Fang N."/>
            <person name="Guo J."/>
            <person name="Luo X."/>
            <person name="Peng F."/>
            <person name="Yang R."/>
            <person name="Cui Y."/>
            <person name="Fang C."/>
            <person name="Song Y."/>
        </authorList>
    </citation>
    <scope>NUCLEOTIDE SEQUENCE [LARGE SCALE GENOMIC DNA]</scope>
    <source>
        <strain evidence="5 6">A-3-E</strain>
    </source>
</reference>
<dbReference type="CDD" id="cd00293">
    <property type="entry name" value="USP-like"/>
    <property type="match status" value="2"/>
</dbReference>
<keyword evidence="3" id="KW-0067">ATP-binding</keyword>
<dbReference type="PRINTS" id="PR01438">
    <property type="entry name" value="UNVRSLSTRESS"/>
</dbReference>
<evidence type="ECO:0000313" key="5">
    <source>
        <dbReference type="EMBL" id="KXF75876.1"/>
    </source>
</evidence>
<evidence type="ECO:0000256" key="2">
    <source>
        <dbReference type="ARBA" id="ARBA00022741"/>
    </source>
</evidence>
<protein>
    <submittedName>
        <fullName evidence="5">Universal stress protein UspA</fullName>
    </submittedName>
</protein>
<dbReference type="STRING" id="1494590.ATN84_18145"/>
<dbReference type="PANTHER" id="PTHR46268">
    <property type="entry name" value="STRESS RESPONSE PROTEIN NHAX"/>
    <property type="match status" value="1"/>
</dbReference>
<organism evidence="5 6">
    <name type="scientific">Paramesorhizobium deserti</name>
    <dbReference type="NCBI Taxonomy" id="1494590"/>
    <lineage>
        <taxon>Bacteria</taxon>
        <taxon>Pseudomonadati</taxon>
        <taxon>Pseudomonadota</taxon>
        <taxon>Alphaproteobacteria</taxon>
        <taxon>Hyphomicrobiales</taxon>
        <taxon>Phyllobacteriaceae</taxon>
        <taxon>Paramesorhizobium</taxon>
    </lineage>
</organism>
<keyword evidence="2" id="KW-0547">Nucleotide-binding</keyword>
<feature type="domain" description="UspA" evidence="4">
    <location>
        <begin position="136"/>
        <end position="269"/>
    </location>
</feature>
<accession>A0A135HRQ3</accession>
<dbReference type="RefSeq" id="WP_068884205.1">
    <property type="nucleotide sequence ID" value="NZ_LNTU01000037.1"/>
</dbReference>
<gene>
    <name evidence="5" type="ORF">ATN84_18145</name>
</gene>
<evidence type="ECO:0000259" key="4">
    <source>
        <dbReference type="Pfam" id="PF00582"/>
    </source>
</evidence>
<evidence type="ECO:0000256" key="3">
    <source>
        <dbReference type="ARBA" id="ARBA00022840"/>
    </source>
</evidence>
<dbReference type="SUPFAM" id="SSF52402">
    <property type="entry name" value="Adenine nucleotide alpha hydrolases-like"/>
    <property type="match status" value="2"/>
</dbReference>
<dbReference type="InterPro" id="IPR014729">
    <property type="entry name" value="Rossmann-like_a/b/a_fold"/>
</dbReference>
<name>A0A135HRQ3_9HYPH</name>
<comment type="caution">
    <text evidence="5">The sequence shown here is derived from an EMBL/GenBank/DDBJ whole genome shotgun (WGS) entry which is preliminary data.</text>
</comment>
<proteinExistence type="inferred from homology"/>
<dbReference type="InterPro" id="IPR006015">
    <property type="entry name" value="Universal_stress_UspA"/>
</dbReference>
<evidence type="ECO:0000313" key="6">
    <source>
        <dbReference type="Proteomes" id="UP000070107"/>
    </source>
</evidence>
<feature type="domain" description="UspA" evidence="4">
    <location>
        <begin position="6"/>
        <end position="129"/>
    </location>
</feature>
<dbReference type="GO" id="GO:0005524">
    <property type="term" value="F:ATP binding"/>
    <property type="evidence" value="ECO:0007669"/>
    <property type="project" value="UniProtKB-KW"/>
</dbReference>